<proteinExistence type="predicted"/>
<reference evidence="1 2" key="1">
    <citation type="submission" date="2014-07" db="EMBL/GenBank/DDBJ databases">
        <title>Methanogenic archaea and the global carbon cycle.</title>
        <authorList>
            <person name="Henriksen J.R."/>
            <person name="Luke J."/>
            <person name="Reinhart S."/>
            <person name="Benedict M.N."/>
            <person name="Youngblut N.D."/>
            <person name="Metcalf M.E."/>
            <person name="Whitaker R.J."/>
            <person name="Metcalf W.W."/>
        </authorList>
    </citation>
    <scope>NUCLEOTIDE SEQUENCE [LARGE SCALE GENOMIC DNA]</scope>
    <source>
        <strain evidence="1 2">Z-7289</strain>
    </source>
</reference>
<dbReference type="KEGG" id="mls:MSLAZ_2858"/>
<dbReference type="Proteomes" id="UP000033072">
    <property type="component" value="Chromosome"/>
</dbReference>
<dbReference type="EC" id="3.1.3.1" evidence="1"/>
<accession>A0A0E3S4U3</accession>
<protein>
    <submittedName>
        <fullName evidence="1">Alkaline phosphatase</fullName>
        <ecNumber evidence="1">3.1.3.1</ecNumber>
    </submittedName>
</protein>
<dbReference type="AlphaFoldDB" id="A0A0E3S4U3"/>
<evidence type="ECO:0000313" key="2">
    <source>
        <dbReference type="Proteomes" id="UP000033072"/>
    </source>
</evidence>
<gene>
    <name evidence="1" type="ORF">MSLAZ_2858</name>
</gene>
<name>A0A0E3S4U3_9EURY</name>
<sequence>MTDPSNHVLRIGNAELPVSKNIFIKDGITHELEGIVIYAPATDKIYFLAEALPLINGTKINGKLNK</sequence>
<organism evidence="1 2">
    <name type="scientific">Methanosarcina lacustris Z-7289</name>
    <dbReference type="NCBI Taxonomy" id="1434111"/>
    <lineage>
        <taxon>Archaea</taxon>
        <taxon>Methanobacteriati</taxon>
        <taxon>Methanobacteriota</taxon>
        <taxon>Stenosarchaea group</taxon>
        <taxon>Methanomicrobia</taxon>
        <taxon>Methanosarcinales</taxon>
        <taxon>Methanosarcinaceae</taxon>
        <taxon>Methanosarcina</taxon>
    </lineage>
</organism>
<dbReference type="PATRIC" id="fig|1434111.4.peg.3779"/>
<dbReference type="EMBL" id="CP009515">
    <property type="protein sequence ID" value="AKB76119.1"/>
    <property type="molecule type" value="Genomic_DNA"/>
</dbReference>
<dbReference type="STRING" id="1434111.MSLAZ_2858"/>
<dbReference type="GO" id="GO:0004035">
    <property type="term" value="F:alkaline phosphatase activity"/>
    <property type="evidence" value="ECO:0007669"/>
    <property type="project" value="UniProtKB-EC"/>
</dbReference>
<dbReference type="HOGENOM" id="CLU_2820885_0_0_2"/>
<evidence type="ECO:0000313" key="1">
    <source>
        <dbReference type="EMBL" id="AKB76119.1"/>
    </source>
</evidence>
<keyword evidence="2" id="KW-1185">Reference proteome</keyword>
<keyword evidence="1" id="KW-0378">Hydrolase</keyword>